<evidence type="ECO:0000313" key="2">
    <source>
        <dbReference type="EMBL" id="MCC4232335.1"/>
    </source>
</evidence>
<dbReference type="RefSeq" id="WP_228226613.1">
    <property type="nucleotide sequence ID" value="NZ_JAJGNP010000003.1"/>
</dbReference>
<dbReference type="EMBL" id="JAJGNP010000003">
    <property type="protein sequence ID" value="MCC4232335.1"/>
    <property type="molecule type" value="Genomic_DNA"/>
</dbReference>
<dbReference type="PANTHER" id="PTHR43968">
    <property type="match status" value="1"/>
</dbReference>
<name>A0ABS8H1C7_9SPHN</name>
<dbReference type="CDD" id="cd03196">
    <property type="entry name" value="GST_C_5"/>
    <property type="match status" value="1"/>
</dbReference>
<reference evidence="2 3" key="1">
    <citation type="submission" date="2021-10" db="EMBL/GenBank/DDBJ databases">
        <title>The diversity and Nitrogen Metabolism of Culturable Nitrate-Utilizing Bacteria Within the Oxygen Minimum Zone of the Changjiang (Yangtze River)Estuary.</title>
        <authorList>
            <person name="Zhang D."/>
            <person name="Zheng J."/>
            <person name="Liu S."/>
            <person name="He W."/>
        </authorList>
    </citation>
    <scope>NUCLEOTIDE SEQUENCE [LARGE SCALE GENOMIC DNA]</scope>
    <source>
        <strain evidence="2 3">FXH275-2</strain>
    </source>
</reference>
<comment type="caution">
    <text evidence="2">The sequence shown here is derived from an EMBL/GenBank/DDBJ whole genome shotgun (WGS) entry which is preliminary data.</text>
</comment>
<dbReference type="Proteomes" id="UP001198830">
    <property type="component" value="Unassembled WGS sequence"/>
</dbReference>
<organism evidence="2 3">
    <name type="scientific">Sphingobium soli</name>
    <dbReference type="NCBI Taxonomy" id="1591116"/>
    <lineage>
        <taxon>Bacteria</taxon>
        <taxon>Pseudomonadati</taxon>
        <taxon>Pseudomonadota</taxon>
        <taxon>Alphaproteobacteria</taxon>
        <taxon>Sphingomonadales</taxon>
        <taxon>Sphingomonadaceae</taxon>
        <taxon>Sphingobium</taxon>
    </lineage>
</organism>
<dbReference type="SUPFAM" id="SSF47616">
    <property type="entry name" value="GST C-terminal domain-like"/>
    <property type="match status" value="1"/>
</dbReference>
<gene>
    <name evidence="2" type="ORF">LL253_06470</name>
</gene>
<dbReference type="Pfam" id="PF13417">
    <property type="entry name" value="GST_N_3"/>
    <property type="match status" value="1"/>
</dbReference>
<dbReference type="InterPro" id="IPR036282">
    <property type="entry name" value="Glutathione-S-Trfase_C_sf"/>
</dbReference>
<dbReference type="PANTHER" id="PTHR43968:SF6">
    <property type="entry name" value="GLUTATHIONE S-TRANSFERASE OMEGA"/>
    <property type="match status" value="1"/>
</dbReference>
<dbReference type="Pfam" id="PF13410">
    <property type="entry name" value="GST_C_2"/>
    <property type="match status" value="1"/>
</dbReference>
<dbReference type="SUPFAM" id="SSF52833">
    <property type="entry name" value="Thioredoxin-like"/>
    <property type="match status" value="1"/>
</dbReference>
<protein>
    <submittedName>
        <fullName evidence="2">Glutathione S-transferase</fullName>
    </submittedName>
</protein>
<sequence>MTDAIFYSFRRCPYAMRARMAVVVSQARVELREVKLSAKPQALLAASPKGTVPVLVLPEGRVIDESLDIMRHLLARNDPDGWLNRDDSELIALNDGPFKHDLDRYKYPERHGSDALSHRSAAVAFLERLERRLACTPYLAGGAWGLTDAAIMPFIRQFAAVDQGWFDTLALPAVKSWLRACTSSNLFATVMVRPSPWMPGDAPVHFPS</sequence>
<dbReference type="InterPro" id="IPR004045">
    <property type="entry name" value="Glutathione_S-Trfase_N"/>
</dbReference>
<evidence type="ECO:0000313" key="3">
    <source>
        <dbReference type="Proteomes" id="UP001198830"/>
    </source>
</evidence>
<proteinExistence type="predicted"/>
<keyword evidence="3" id="KW-1185">Reference proteome</keyword>
<dbReference type="Gene3D" id="1.20.1050.10">
    <property type="match status" value="1"/>
</dbReference>
<dbReference type="Gene3D" id="3.40.30.10">
    <property type="entry name" value="Glutaredoxin"/>
    <property type="match status" value="1"/>
</dbReference>
<accession>A0ABS8H1C7</accession>
<dbReference type="InterPro" id="IPR036249">
    <property type="entry name" value="Thioredoxin-like_sf"/>
</dbReference>
<dbReference type="PROSITE" id="PS50404">
    <property type="entry name" value="GST_NTER"/>
    <property type="match status" value="1"/>
</dbReference>
<dbReference type="InterPro" id="IPR050983">
    <property type="entry name" value="GST_Omega/HSP26"/>
</dbReference>
<feature type="domain" description="GST N-terminal" evidence="1">
    <location>
        <begin position="2"/>
        <end position="81"/>
    </location>
</feature>
<evidence type="ECO:0000259" key="1">
    <source>
        <dbReference type="PROSITE" id="PS50404"/>
    </source>
</evidence>